<feature type="transmembrane region" description="Helical" evidence="1">
    <location>
        <begin position="77"/>
        <end position="96"/>
    </location>
</feature>
<feature type="transmembrane region" description="Helical" evidence="1">
    <location>
        <begin position="26"/>
        <end position="48"/>
    </location>
</feature>
<accession>A0A6F9DIQ2</accession>
<feature type="transmembrane region" description="Helical" evidence="1">
    <location>
        <begin position="156"/>
        <end position="183"/>
    </location>
</feature>
<feature type="transmembrane region" description="Helical" evidence="1">
    <location>
        <begin position="250"/>
        <end position="269"/>
    </location>
</feature>
<protein>
    <submittedName>
        <fullName evidence="2">Uncharacterized protein LOC100186669</fullName>
    </submittedName>
</protein>
<evidence type="ECO:0000313" key="2">
    <source>
        <dbReference type="EMBL" id="CAB3263019.1"/>
    </source>
</evidence>
<keyword evidence="1" id="KW-1133">Transmembrane helix</keyword>
<feature type="transmembrane region" description="Helical" evidence="1">
    <location>
        <begin position="281"/>
        <end position="301"/>
    </location>
</feature>
<dbReference type="EMBL" id="LR787157">
    <property type="protein sequence ID" value="CAB3263019.1"/>
    <property type="molecule type" value="mRNA"/>
</dbReference>
<evidence type="ECO:0000256" key="1">
    <source>
        <dbReference type="SAM" id="Phobius"/>
    </source>
</evidence>
<organism evidence="2">
    <name type="scientific">Phallusia mammillata</name>
    <dbReference type="NCBI Taxonomy" id="59560"/>
    <lineage>
        <taxon>Eukaryota</taxon>
        <taxon>Metazoa</taxon>
        <taxon>Chordata</taxon>
        <taxon>Tunicata</taxon>
        <taxon>Ascidiacea</taxon>
        <taxon>Phlebobranchia</taxon>
        <taxon>Ascidiidae</taxon>
        <taxon>Phallusia</taxon>
    </lineage>
</organism>
<keyword evidence="1" id="KW-0472">Membrane</keyword>
<proteinExistence type="evidence at transcript level"/>
<gene>
    <name evidence="2" type="primary">LOC100186669-003</name>
</gene>
<reference evidence="2" key="1">
    <citation type="submission" date="2020-04" db="EMBL/GenBank/DDBJ databases">
        <authorList>
            <person name="Neveu A P."/>
        </authorList>
    </citation>
    <scope>NUCLEOTIDE SEQUENCE</scope>
    <source>
        <tissue evidence="2">Whole embryo</tissue>
    </source>
</reference>
<name>A0A6F9DIQ2_9ASCI</name>
<dbReference type="AlphaFoldDB" id="A0A6F9DIQ2"/>
<feature type="transmembrane region" description="Helical" evidence="1">
    <location>
        <begin position="203"/>
        <end position="222"/>
    </location>
</feature>
<feature type="transmembrane region" description="Helical" evidence="1">
    <location>
        <begin position="116"/>
        <end position="136"/>
    </location>
</feature>
<sequence>MALSTTPSENFTVVPPETHDSSSLRVVLIVIGLFLSVLSLYVVVALIVHRCRLAKRKKKLELTKRQSQRKSTKRKEGSSPALDYLSLASAVLAFLNCSSEHTVFYTKYTSNVACKVMQSFSFLFYAAGIACLYSFLWKRQRACYNSPTLSQMHSKFLRIISAAILPVFLVMMVAGICLTGVLWEFETSEHGCMETSSTRTPLVVLFTGSLAMQLTLLGLFVYPLKRHTIFQRAAPMITDKILTALVKRSIYTTGLCVTCDAVTFIIAVALPITTPFIVTNFLYDGNLLCNVLCVVGSFADWRQRMAPWCTKDRSLCDRRLQSPNFSSSMKTNTTAV</sequence>
<keyword evidence="1" id="KW-0812">Transmembrane</keyword>